<dbReference type="NCBIfam" id="TIGR00380">
    <property type="entry name" value="cobal_cbiB"/>
    <property type="match status" value="1"/>
</dbReference>
<evidence type="ECO:0000313" key="10">
    <source>
        <dbReference type="EMBL" id="MBS2099508.1"/>
    </source>
</evidence>
<dbReference type="PANTHER" id="PTHR34308">
    <property type="entry name" value="COBALAMIN BIOSYNTHESIS PROTEIN CBIB"/>
    <property type="match status" value="1"/>
</dbReference>
<keyword evidence="5 9" id="KW-0169">Cobalamin biosynthesis</keyword>
<sequence>MELFLTIGAIAFAYVLDLIMGDPLWLPHPIVYFGKAISTGEKSLNKGSRQFWKGTLLTLILLMVVIGFFYGLQQLTRLVHPAVYALFVMIFFFFGIANRTLIHEGRMVFQVLDQKGLEAGRKQLSRIVGRDTSGLDEQQIRRAVLETMAENLSDGVVAPIFWFGVAGIPGMMAYKMINTLDSMIGYKNDRYLYFGRFAARLDDVVNFIPARITGLLMTFVAPSYKAFQFMRLFGKKHSSPNAGYPESALAGILNVRFGGPNIYHGQLVDKPYIGENERQLTYHDFVIASRINHLVCLVSVLLTITLQLIINL</sequence>
<evidence type="ECO:0000256" key="8">
    <source>
        <dbReference type="ARBA" id="ARBA00023136"/>
    </source>
</evidence>
<gene>
    <name evidence="9 10" type="primary">cobD</name>
    <name evidence="10" type="ORF">KEM10_14530</name>
</gene>
<dbReference type="InterPro" id="IPR004485">
    <property type="entry name" value="Cobalamin_biosynth_CobD/CbiB"/>
</dbReference>
<feature type="transmembrane region" description="Helical" evidence="9">
    <location>
        <begin position="51"/>
        <end position="70"/>
    </location>
</feature>
<accession>A0ABS5JXF4</accession>
<dbReference type="PANTHER" id="PTHR34308:SF1">
    <property type="entry name" value="COBALAMIN BIOSYNTHESIS PROTEIN CBIB"/>
    <property type="match status" value="1"/>
</dbReference>
<evidence type="ECO:0000256" key="7">
    <source>
        <dbReference type="ARBA" id="ARBA00022989"/>
    </source>
</evidence>
<evidence type="ECO:0000256" key="5">
    <source>
        <dbReference type="ARBA" id="ARBA00022573"/>
    </source>
</evidence>
<dbReference type="RefSeq" id="WP_212216750.1">
    <property type="nucleotide sequence ID" value="NZ_JAGUCO010000011.1"/>
</dbReference>
<dbReference type="Proteomes" id="UP000708576">
    <property type="component" value="Unassembled WGS sequence"/>
</dbReference>
<keyword evidence="11" id="KW-1185">Reference proteome</keyword>
<comment type="pathway">
    <text evidence="2 9">Cofactor biosynthesis; adenosylcobalamin biosynthesis.</text>
</comment>
<keyword evidence="7 9" id="KW-1133">Transmembrane helix</keyword>
<keyword evidence="8 9" id="KW-0472">Membrane</keyword>
<comment type="subcellular location">
    <subcellularLocation>
        <location evidence="1 9">Cell membrane</location>
        <topology evidence="1 9">Multi-pass membrane protein</topology>
    </subcellularLocation>
</comment>
<proteinExistence type="inferred from homology"/>
<comment type="similarity">
    <text evidence="3 9">Belongs to the CobD/CbiB family.</text>
</comment>
<reference evidence="10 11" key="1">
    <citation type="journal article" date="2015" name="Int. J. Syst. Evol. Microbiol.">
        <title>Carboxylicivirga linearis sp. nov., isolated from a sea cucumber culture pond.</title>
        <authorList>
            <person name="Wang F.Q."/>
            <person name="Zhou Y.X."/>
            <person name="Lin X.Z."/>
            <person name="Chen G.J."/>
            <person name="Du Z.J."/>
        </authorList>
    </citation>
    <scope>NUCLEOTIDE SEQUENCE [LARGE SCALE GENOMIC DNA]</scope>
    <source>
        <strain evidence="10 11">FB218</strain>
    </source>
</reference>
<keyword evidence="6 9" id="KW-0812">Transmembrane</keyword>
<dbReference type="HAMAP" id="MF_00024">
    <property type="entry name" value="CobD_CbiB"/>
    <property type="match status" value="1"/>
</dbReference>
<evidence type="ECO:0000313" key="11">
    <source>
        <dbReference type="Proteomes" id="UP000708576"/>
    </source>
</evidence>
<organism evidence="10 11">
    <name type="scientific">Carboxylicivirga linearis</name>
    <dbReference type="NCBI Taxonomy" id="1628157"/>
    <lineage>
        <taxon>Bacteria</taxon>
        <taxon>Pseudomonadati</taxon>
        <taxon>Bacteroidota</taxon>
        <taxon>Bacteroidia</taxon>
        <taxon>Marinilabiliales</taxon>
        <taxon>Marinilabiliaceae</taxon>
        <taxon>Carboxylicivirga</taxon>
    </lineage>
</organism>
<comment type="caution">
    <text evidence="9">Lacks conserved residue(s) required for the propagation of feature annotation.</text>
</comment>
<comment type="function">
    <text evidence="9">Converts cobyric acid to cobinamide by the addition of aminopropanol on the F carboxylic group.</text>
</comment>
<evidence type="ECO:0000256" key="2">
    <source>
        <dbReference type="ARBA" id="ARBA00004953"/>
    </source>
</evidence>
<name>A0ABS5JXF4_9BACT</name>
<keyword evidence="4 9" id="KW-1003">Cell membrane</keyword>
<evidence type="ECO:0000256" key="9">
    <source>
        <dbReference type="HAMAP-Rule" id="MF_00024"/>
    </source>
</evidence>
<evidence type="ECO:0000256" key="4">
    <source>
        <dbReference type="ARBA" id="ARBA00022475"/>
    </source>
</evidence>
<feature type="transmembrane region" description="Helical" evidence="9">
    <location>
        <begin position="156"/>
        <end position="174"/>
    </location>
</feature>
<feature type="transmembrane region" description="Helical" evidence="9">
    <location>
        <begin position="82"/>
        <end position="102"/>
    </location>
</feature>
<dbReference type="EMBL" id="JAGUCO010000011">
    <property type="protein sequence ID" value="MBS2099508.1"/>
    <property type="molecule type" value="Genomic_DNA"/>
</dbReference>
<evidence type="ECO:0000256" key="1">
    <source>
        <dbReference type="ARBA" id="ARBA00004651"/>
    </source>
</evidence>
<feature type="transmembrane region" description="Helical" evidence="9">
    <location>
        <begin position="291"/>
        <end position="310"/>
    </location>
</feature>
<dbReference type="Pfam" id="PF03186">
    <property type="entry name" value="CobD_Cbib"/>
    <property type="match status" value="1"/>
</dbReference>
<protein>
    <recommendedName>
        <fullName evidence="9">Cobalamin biosynthesis protein CobD</fullName>
    </recommendedName>
</protein>
<comment type="caution">
    <text evidence="10">The sequence shown here is derived from an EMBL/GenBank/DDBJ whole genome shotgun (WGS) entry which is preliminary data.</text>
</comment>
<evidence type="ECO:0000256" key="6">
    <source>
        <dbReference type="ARBA" id="ARBA00022692"/>
    </source>
</evidence>
<evidence type="ECO:0000256" key="3">
    <source>
        <dbReference type="ARBA" id="ARBA00006263"/>
    </source>
</evidence>